<dbReference type="Proteomes" id="UP001447516">
    <property type="component" value="Unassembled WGS sequence"/>
</dbReference>
<keyword evidence="2" id="KW-1133">Transmembrane helix</keyword>
<keyword evidence="2" id="KW-0812">Transmembrane</keyword>
<evidence type="ECO:0000313" key="5">
    <source>
        <dbReference type="Proteomes" id="UP001447516"/>
    </source>
</evidence>
<proteinExistence type="predicted"/>
<evidence type="ECO:0000256" key="2">
    <source>
        <dbReference type="SAM" id="Phobius"/>
    </source>
</evidence>
<sequence>MSPGDYGTKAVPSYIAAEAETTPLPKITVPEPAPPASPPRKLGDLPMRVVYKVVAVAAGVAVLGAGAAVVLLNRDDPDTMAAAPRQSAVVGLPSAVSASSASSAAAPAAGAAATPGLSPLSSPLSSPAVSPAASVAASPDAVDPALAAALKDPRVPALPKADRRLRDLPGRAAATRGLVKDRRSGVALPRFAKGWALATPTPFASRQLLPRVKGASYRGMLVSCPVPIPEQETLRDTAFLAARWTLNHHPSGATITWTASQPMKAGKRKGWLLGYTVHYTLKGEKRVSAAALALVDVPEKKPAVVFVTIPDSQKKRWRDINTVMSSVRAL</sequence>
<keyword evidence="5" id="KW-1185">Reference proteome</keyword>
<protein>
    <recommendedName>
        <fullName evidence="3">Spondin domain-containing protein</fullName>
    </recommendedName>
</protein>
<comment type="caution">
    <text evidence="4">The sequence shown here is derived from an EMBL/GenBank/DDBJ whole genome shotgun (WGS) entry which is preliminary data.</text>
</comment>
<keyword evidence="2" id="KW-0472">Membrane</keyword>
<dbReference type="RefSeq" id="WP_346226008.1">
    <property type="nucleotide sequence ID" value="NZ_JBDJAW010000008.1"/>
</dbReference>
<organism evidence="4 5">
    <name type="scientific">Microbispora maris</name>
    <dbReference type="NCBI Taxonomy" id="3144104"/>
    <lineage>
        <taxon>Bacteria</taxon>
        <taxon>Bacillati</taxon>
        <taxon>Actinomycetota</taxon>
        <taxon>Actinomycetes</taxon>
        <taxon>Streptosporangiales</taxon>
        <taxon>Streptosporangiaceae</taxon>
        <taxon>Microbispora</taxon>
    </lineage>
</organism>
<evidence type="ECO:0000313" key="4">
    <source>
        <dbReference type="EMBL" id="MEN3535999.1"/>
    </source>
</evidence>
<gene>
    <name evidence="4" type="ORF">AAH991_12855</name>
</gene>
<feature type="region of interest" description="Disordered" evidence="1">
    <location>
        <begin position="111"/>
        <end position="131"/>
    </location>
</feature>
<reference evidence="4 5" key="1">
    <citation type="submission" date="2024-05" db="EMBL/GenBank/DDBJ databases">
        <title>Microbispora sp.ZYX-F-249.</title>
        <authorList>
            <person name="Xie H."/>
        </authorList>
    </citation>
    <scope>NUCLEOTIDE SEQUENCE [LARGE SCALE GENOMIC DNA]</scope>
    <source>
        <strain evidence="4 5">ZYX-F-249</strain>
    </source>
</reference>
<evidence type="ECO:0000256" key="1">
    <source>
        <dbReference type="SAM" id="MobiDB-lite"/>
    </source>
</evidence>
<dbReference type="InterPro" id="IPR009465">
    <property type="entry name" value="Spondin_N"/>
</dbReference>
<dbReference type="EMBL" id="JBDJAW010000008">
    <property type="protein sequence ID" value="MEN3535999.1"/>
    <property type="molecule type" value="Genomic_DNA"/>
</dbReference>
<name>A0ABV0AL11_9ACTN</name>
<evidence type="ECO:0000259" key="3">
    <source>
        <dbReference type="PROSITE" id="PS51020"/>
    </source>
</evidence>
<dbReference type="PROSITE" id="PS51020">
    <property type="entry name" value="SPONDIN"/>
    <property type="match status" value="1"/>
</dbReference>
<accession>A0ABV0AL11</accession>
<feature type="transmembrane region" description="Helical" evidence="2">
    <location>
        <begin position="49"/>
        <end position="72"/>
    </location>
</feature>
<feature type="domain" description="Spondin" evidence="3">
    <location>
        <begin position="1"/>
        <end position="38"/>
    </location>
</feature>